<reference evidence="1 2" key="1">
    <citation type="journal article" date="2023" name="Sci. Data">
        <title>Genome assembly of the Korean intertidal mud-creeper Batillaria attramentaria.</title>
        <authorList>
            <person name="Patra A.K."/>
            <person name="Ho P.T."/>
            <person name="Jun S."/>
            <person name="Lee S.J."/>
            <person name="Kim Y."/>
            <person name="Won Y.J."/>
        </authorList>
    </citation>
    <scope>NUCLEOTIDE SEQUENCE [LARGE SCALE GENOMIC DNA]</scope>
    <source>
        <strain evidence="1">Wonlab-2016</strain>
    </source>
</reference>
<dbReference type="Proteomes" id="UP001519460">
    <property type="component" value="Unassembled WGS sequence"/>
</dbReference>
<keyword evidence="2" id="KW-1185">Reference proteome</keyword>
<dbReference type="EMBL" id="JACVVK020000413">
    <property type="protein sequence ID" value="KAK7475191.1"/>
    <property type="molecule type" value="Genomic_DNA"/>
</dbReference>
<name>A0ABD0JJY4_9CAEN</name>
<proteinExistence type="predicted"/>
<dbReference type="AlphaFoldDB" id="A0ABD0JJY4"/>
<organism evidence="1 2">
    <name type="scientific">Batillaria attramentaria</name>
    <dbReference type="NCBI Taxonomy" id="370345"/>
    <lineage>
        <taxon>Eukaryota</taxon>
        <taxon>Metazoa</taxon>
        <taxon>Spiralia</taxon>
        <taxon>Lophotrochozoa</taxon>
        <taxon>Mollusca</taxon>
        <taxon>Gastropoda</taxon>
        <taxon>Caenogastropoda</taxon>
        <taxon>Sorbeoconcha</taxon>
        <taxon>Cerithioidea</taxon>
        <taxon>Batillariidae</taxon>
        <taxon>Batillaria</taxon>
    </lineage>
</organism>
<gene>
    <name evidence="1" type="ORF">BaRGS_00033592</name>
</gene>
<evidence type="ECO:0000313" key="2">
    <source>
        <dbReference type="Proteomes" id="UP001519460"/>
    </source>
</evidence>
<evidence type="ECO:0000313" key="1">
    <source>
        <dbReference type="EMBL" id="KAK7475191.1"/>
    </source>
</evidence>
<sequence length="93" mass="10088">MGGGNSKGMYGIGTPYNCVLYDPTVDFSYVTGTAEATLIKLYLRCQGHNDVTPSLVTCLSMKTIFCGLVTPFEIKPPSSGRSALMYLMREVAH</sequence>
<accession>A0ABD0JJY4</accession>
<comment type="caution">
    <text evidence="1">The sequence shown here is derived from an EMBL/GenBank/DDBJ whole genome shotgun (WGS) entry which is preliminary data.</text>
</comment>
<protein>
    <submittedName>
        <fullName evidence="1">Uncharacterized protein</fullName>
    </submittedName>
</protein>